<name>A0ABY7VF31_9GAMM</name>
<organism evidence="2 3">
    <name type="scientific">Thalassomonas haliotis</name>
    <dbReference type="NCBI Taxonomy" id="485448"/>
    <lineage>
        <taxon>Bacteria</taxon>
        <taxon>Pseudomonadati</taxon>
        <taxon>Pseudomonadota</taxon>
        <taxon>Gammaproteobacteria</taxon>
        <taxon>Alteromonadales</taxon>
        <taxon>Colwelliaceae</taxon>
        <taxon>Thalassomonas</taxon>
    </lineage>
</organism>
<keyword evidence="3" id="KW-1185">Reference proteome</keyword>
<evidence type="ECO:0000313" key="2">
    <source>
        <dbReference type="EMBL" id="WDE12006.1"/>
    </source>
</evidence>
<accession>A0ABY7VF31</accession>
<reference evidence="2 3" key="1">
    <citation type="journal article" date="2022" name="Mar. Drugs">
        <title>Bioassay-Guided Fractionation Leads to the Detection of Cholic Acid Generated by the Rare Thalassomonas sp.</title>
        <authorList>
            <person name="Pheiffer F."/>
            <person name="Schneider Y.K."/>
            <person name="Hansen E.H."/>
            <person name="Andersen J.H."/>
            <person name="Isaksson J."/>
            <person name="Busche T."/>
            <person name="R C."/>
            <person name="Kalinowski J."/>
            <person name="Zyl L.V."/>
            <person name="Trindade M."/>
        </authorList>
    </citation>
    <scope>NUCLEOTIDE SEQUENCE [LARGE SCALE GENOMIC DNA]</scope>
    <source>
        <strain evidence="2 3">A5K-61T</strain>
    </source>
</reference>
<dbReference type="InterPro" id="IPR014914">
    <property type="entry name" value="RES_dom"/>
</dbReference>
<evidence type="ECO:0000313" key="3">
    <source>
        <dbReference type="Proteomes" id="UP001215231"/>
    </source>
</evidence>
<gene>
    <name evidence="2" type="ORF">H3N35_00490</name>
</gene>
<dbReference type="Proteomes" id="UP001215231">
    <property type="component" value="Chromosome"/>
</dbReference>
<sequence>MSQTGKQQARGNFDAKALTALVASLQPGQLKTAEMAITYRVQQQFYGKQKSAALSLFRPENEQQKGRWNARQQDFALTYLANSPKGAFAEAFSHVTPNPKGERFFDSRMLMPREMSRVSFVSPLTLIDVRALLPQLKLSAQDIEGDDVYHITQTLADALYLHFGQDFHGILYSSRWSGDLRDCAAIWRHPDIEISEQIPLDDFEYQGADSYEILCEQLNFAFTG</sequence>
<feature type="domain" description="RES" evidence="1">
    <location>
        <begin position="53"/>
        <end position="199"/>
    </location>
</feature>
<dbReference type="Pfam" id="PF08808">
    <property type="entry name" value="RES"/>
    <property type="match status" value="1"/>
</dbReference>
<proteinExistence type="predicted"/>
<protein>
    <submittedName>
        <fullName evidence="2">RES family NAD+ phosphorylase</fullName>
    </submittedName>
</protein>
<dbReference type="SMART" id="SM00953">
    <property type="entry name" value="RES"/>
    <property type="match status" value="1"/>
</dbReference>
<dbReference type="EMBL" id="CP059693">
    <property type="protein sequence ID" value="WDE12006.1"/>
    <property type="molecule type" value="Genomic_DNA"/>
</dbReference>
<dbReference type="RefSeq" id="WP_274052236.1">
    <property type="nucleotide sequence ID" value="NZ_CP059693.1"/>
</dbReference>
<evidence type="ECO:0000259" key="1">
    <source>
        <dbReference type="SMART" id="SM00953"/>
    </source>
</evidence>